<dbReference type="InterPro" id="IPR007627">
    <property type="entry name" value="RNA_pol_sigma70_r2"/>
</dbReference>
<dbReference type="NCBIfam" id="TIGR02989">
    <property type="entry name" value="Sig-70_gvs1"/>
    <property type="match status" value="1"/>
</dbReference>
<comment type="caution">
    <text evidence="6">The sequence shown here is derived from an EMBL/GenBank/DDBJ whole genome shotgun (WGS) entry which is preliminary data.</text>
</comment>
<dbReference type="Proteomes" id="UP000318437">
    <property type="component" value="Unassembled WGS sequence"/>
</dbReference>
<dbReference type="SUPFAM" id="SSF88659">
    <property type="entry name" value="Sigma3 and sigma4 domains of RNA polymerase sigma factors"/>
    <property type="match status" value="1"/>
</dbReference>
<dbReference type="PANTHER" id="PTHR43133:SF51">
    <property type="entry name" value="RNA POLYMERASE SIGMA FACTOR"/>
    <property type="match status" value="1"/>
</dbReference>
<dbReference type="RefSeq" id="WP_146453130.1">
    <property type="nucleotide sequence ID" value="NZ_SJPS01000014.1"/>
</dbReference>
<dbReference type="GO" id="GO:0006352">
    <property type="term" value="P:DNA-templated transcription initiation"/>
    <property type="evidence" value="ECO:0007669"/>
    <property type="project" value="InterPro"/>
</dbReference>
<evidence type="ECO:0000313" key="6">
    <source>
        <dbReference type="EMBL" id="TWU20756.1"/>
    </source>
</evidence>
<dbReference type="InterPro" id="IPR014284">
    <property type="entry name" value="RNA_pol_sigma-70_dom"/>
</dbReference>
<evidence type="ECO:0000256" key="2">
    <source>
        <dbReference type="ARBA" id="ARBA00023015"/>
    </source>
</evidence>
<organism evidence="6 7">
    <name type="scientific">Bythopirellula polymerisocia</name>
    <dbReference type="NCBI Taxonomy" id="2528003"/>
    <lineage>
        <taxon>Bacteria</taxon>
        <taxon>Pseudomonadati</taxon>
        <taxon>Planctomycetota</taxon>
        <taxon>Planctomycetia</taxon>
        <taxon>Pirellulales</taxon>
        <taxon>Lacipirellulaceae</taxon>
        <taxon>Bythopirellula</taxon>
    </lineage>
</organism>
<protein>
    <submittedName>
        <fullName evidence="6">RNA polymerase sigma factor</fullName>
    </submittedName>
</protein>
<dbReference type="InterPro" id="IPR014331">
    <property type="entry name" value="RNA_pol_sigma70_ECF_RHOBA"/>
</dbReference>
<dbReference type="InterPro" id="IPR013324">
    <property type="entry name" value="RNA_pol_sigma_r3/r4-like"/>
</dbReference>
<dbReference type="InterPro" id="IPR039425">
    <property type="entry name" value="RNA_pol_sigma-70-like"/>
</dbReference>
<keyword evidence="3" id="KW-0731">Sigma factor</keyword>
<evidence type="ECO:0000256" key="3">
    <source>
        <dbReference type="ARBA" id="ARBA00023082"/>
    </source>
</evidence>
<gene>
    <name evidence="6" type="ORF">Pla144_49230</name>
</gene>
<dbReference type="PANTHER" id="PTHR43133">
    <property type="entry name" value="RNA POLYMERASE ECF-TYPE SIGMA FACTO"/>
    <property type="match status" value="1"/>
</dbReference>
<keyword evidence="4" id="KW-0804">Transcription</keyword>
<dbReference type="GO" id="GO:0016987">
    <property type="term" value="F:sigma factor activity"/>
    <property type="evidence" value="ECO:0007669"/>
    <property type="project" value="UniProtKB-KW"/>
</dbReference>
<keyword evidence="2" id="KW-0805">Transcription regulation</keyword>
<sequence length="187" mass="21200">MAKSNNKQSQTPGQVPDNGVFLQLLSRDRHRLFAFIYSLVPNHSDAEDIFQDTSIVLWNKFHEFDQDRSFASWACGIAYNITRNFLRSAGRNRLVFSDSLLAVIATERAESAENDIERIKALDLCIQKLTDRERKLLGQAYSGKGTTKDLAIQLNRATQTIYNSLNLIRRKLTECVRNSGAICKSEA</sequence>
<evidence type="ECO:0000313" key="7">
    <source>
        <dbReference type="Proteomes" id="UP000318437"/>
    </source>
</evidence>
<proteinExistence type="inferred from homology"/>
<accession>A0A5C6CBI1</accession>
<dbReference type="InterPro" id="IPR013325">
    <property type="entry name" value="RNA_pol_sigma_r2"/>
</dbReference>
<keyword evidence="7" id="KW-1185">Reference proteome</keyword>
<name>A0A5C6CBI1_9BACT</name>
<dbReference type="NCBIfam" id="TIGR02937">
    <property type="entry name" value="sigma70-ECF"/>
    <property type="match status" value="1"/>
</dbReference>
<dbReference type="EMBL" id="SJPS01000014">
    <property type="protein sequence ID" value="TWU20756.1"/>
    <property type="molecule type" value="Genomic_DNA"/>
</dbReference>
<feature type="domain" description="RNA polymerase sigma-70 region 2" evidence="5">
    <location>
        <begin position="27"/>
        <end position="91"/>
    </location>
</feature>
<dbReference type="SUPFAM" id="SSF88946">
    <property type="entry name" value="Sigma2 domain of RNA polymerase sigma factors"/>
    <property type="match status" value="1"/>
</dbReference>
<dbReference type="AlphaFoldDB" id="A0A5C6CBI1"/>
<dbReference type="Pfam" id="PF04542">
    <property type="entry name" value="Sigma70_r2"/>
    <property type="match status" value="1"/>
</dbReference>
<comment type="similarity">
    <text evidence="1">Belongs to the sigma-70 factor family. ECF subfamily.</text>
</comment>
<evidence type="ECO:0000259" key="5">
    <source>
        <dbReference type="Pfam" id="PF04542"/>
    </source>
</evidence>
<dbReference type="Gene3D" id="1.10.1740.10">
    <property type="match status" value="1"/>
</dbReference>
<dbReference type="OrthoDB" id="6383365at2"/>
<evidence type="ECO:0000256" key="4">
    <source>
        <dbReference type="ARBA" id="ARBA00023163"/>
    </source>
</evidence>
<reference evidence="6 7" key="1">
    <citation type="submission" date="2019-02" db="EMBL/GenBank/DDBJ databases">
        <title>Deep-cultivation of Planctomycetes and their phenomic and genomic characterization uncovers novel biology.</title>
        <authorList>
            <person name="Wiegand S."/>
            <person name="Jogler M."/>
            <person name="Boedeker C."/>
            <person name="Pinto D."/>
            <person name="Vollmers J."/>
            <person name="Rivas-Marin E."/>
            <person name="Kohn T."/>
            <person name="Peeters S.H."/>
            <person name="Heuer A."/>
            <person name="Rast P."/>
            <person name="Oberbeckmann S."/>
            <person name="Bunk B."/>
            <person name="Jeske O."/>
            <person name="Meyerdierks A."/>
            <person name="Storesund J.E."/>
            <person name="Kallscheuer N."/>
            <person name="Luecker S."/>
            <person name="Lage O.M."/>
            <person name="Pohl T."/>
            <person name="Merkel B.J."/>
            <person name="Hornburger P."/>
            <person name="Mueller R.-W."/>
            <person name="Bruemmer F."/>
            <person name="Labrenz M."/>
            <person name="Spormann A.M."/>
            <person name="Op Den Camp H."/>
            <person name="Overmann J."/>
            <person name="Amann R."/>
            <person name="Jetten M.S.M."/>
            <person name="Mascher T."/>
            <person name="Medema M.H."/>
            <person name="Devos D.P."/>
            <person name="Kaster A.-K."/>
            <person name="Ovreas L."/>
            <person name="Rohde M."/>
            <person name="Galperin M.Y."/>
            <person name="Jogler C."/>
        </authorList>
    </citation>
    <scope>NUCLEOTIDE SEQUENCE [LARGE SCALE GENOMIC DNA]</scope>
    <source>
        <strain evidence="6 7">Pla144</strain>
    </source>
</reference>
<evidence type="ECO:0000256" key="1">
    <source>
        <dbReference type="ARBA" id="ARBA00010641"/>
    </source>
</evidence>